<dbReference type="PRINTS" id="PR01436">
    <property type="entry name" value="NADHDHGNASE2"/>
</dbReference>
<keyword evidence="12 17" id="KW-0520">NAD</keyword>
<sequence>MLISMKLYKPIMFFFLIFSIFLAMSSNIWFLMWMSMEINLLMFIPIMLSSNSNYETEAAIKYFLIQATASIIIMFLFMMNFYKTFIPNMNIIFFFTLMMKLGMAPCHLWFPQIMNCLTWMNCFILSSIQKIIPLYLISFMLLALNLYSVLLLVSINSLVGGWGGLNQTQMRPLLAYSSINHLAWMLASLSVSLLLTLMYFISYMIMNLPIFYNLFYNNSKSLFKYNVFSSMSYDSKLFLSMNFLSLGGMPPFLGFLPKWMLISSFSAKAPFLIIILIMGSLMSMFYYLSIVMNMMLSSFNINMNKFNLSLLYSTLSFFSFPFMFMIL</sequence>
<feature type="transmembrane region" description="Helical" evidence="17">
    <location>
        <begin position="237"/>
        <end position="257"/>
    </location>
</feature>
<evidence type="ECO:0000256" key="17">
    <source>
        <dbReference type="RuleBase" id="RU003403"/>
    </source>
</evidence>
<evidence type="ECO:0000256" key="9">
    <source>
        <dbReference type="ARBA" id="ARBA00022967"/>
    </source>
</evidence>
<keyword evidence="9 17" id="KW-1278">Translocase</keyword>
<evidence type="ECO:0000256" key="15">
    <source>
        <dbReference type="ARBA" id="ARBA00023136"/>
    </source>
</evidence>
<feature type="domain" description="NADH:quinone oxidoreductase/Mrp antiporter transmembrane" evidence="18">
    <location>
        <begin position="27"/>
        <end position="282"/>
    </location>
</feature>
<dbReference type="Pfam" id="PF00361">
    <property type="entry name" value="Proton_antipo_M"/>
    <property type="match status" value="1"/>
</dbReference>
<evidence type="ECO:0000256" key="1">
    <source>
        <dbReference type="ARBA" id="ARBA00004448"/>
    </source>
</evidence>
<accession>A0A1C9UZC1</accession>
<name>A0A1C9UZC1_MYRBC</name>
<evidence type="ECO:0000256" key="11">
    <source>
        <dbReference type="ARBA" id="ARBA00022989"/>
    </source>
</evidence>
<geneLocation type="mitochondrion" evidence="19"/>
<dbReference type="RefSeq" id="YP_009307952.1">
    <property type="nucleotide sequence ID" value="NC_031403.1"/>
</dbReference>
<evidence type="ECO:0000256" key="14">
    <source>
        <dbReference type="ARBA" id="ARBA00023128"/>
    </source>
</evidence>
<dbReference type="GO" id="GO:0008137">
    <property type="term" value="F:NADH dehydrogenase (ubiquinone) activity"/>
    <property type="evidence" value="ECO:0007669"/>
    <property type="project" value="UniProtKB-EC"/>
</dbReference>
<keyword evidence="10 17" id="KW-0249">Electron transport</keyword>
<evidence type="ECO:0000256" key="12">
    <source>
        <dbReference type="ARBA" id="ARBA00023027"/>
    </source>
</evidence>
<evidence type="ECO:0000256" key="7">
    <source>
        <dbReference type="ARBA" id="ARBA00022692"/>
    </source>
</evidence>
<organism evidence="19">
    <name type="scientific">Myrianida brachycephala</name>
    <name type="common">Marine polychaete worm</name>
    <name type="synonym">Autolytus brachycephalus</name>
    <dbReference type="NCBI Taxonomy" id="884646"/>
    <lineage>
        <taxon>Eukaryota</taxon>
        <taxon>Metazoa</taxon>
        <taxon>Spiralia</taxon>
        <taxon>Lophotrochozoa</taxon>
        <taxon>Annelida</taxon>
        <taxon>Polychaeta</taxon>
        <taxon>Errantia</taxon>
        <taxon>Phyllodocida</taxon>
        <taxon>Syllidae</taxon>
        <taxon>Myrianida</taxon>
    </lineage>
</organism>
<dbReference type="GO" id="GO:0006120">
    <property type="term" value="P:mitochondrial electron transport, NADH to ubiquinone"/>
    <property type="evidence" value="ECO:0007669"/>
    <property type="project" value="InterPro"/>
</dbReference>
<keyword evidence="13 17" id="KW-0830">Ubiquinone</keyword>
<feature type="transmembrane region" description="Helical" evidence="17">
    <location>
        <begin position="309"/>
        <end position="326"/>
    </location>
</feature>
<feature type="transmembrane region" description="Helical" evidence="17">
    <location>
        <begin position="60"/>
        <end position="79"/>
    </location>
</feature>
<dbReference type="EC" id="7.1.1.2" evidence="3 17"/>
<feature type="transmembrane region" description="Helical" evidence="17">
    <location>
        <begin position="269"/>
        <end position="288"/>
    </location>
</feature>
<feature type="transmembrane region" description="Helical" evidence="17">
    <location>
        <begin position="30"/>
        <end position="48"/>
    </location>
</feature>
<proteinExistence type="inferred from homology"/>
<evidence type="ECO:0000256" key="3">
    <source>
        <dbReference type="ARBA" id="ARBA00012944"/>
    </source>
</evidence>
<keyword evidence="11 17" id="KW-1133">Transmembrane helix</keyword>
<comment type="similarity">
    <text evidence="2 17">Belongs to the complex I subunit 2 family.</text>
</comment>
<evidence type="ECO:0000256" key="16">
    <source>
        <dbReference type="ARBA" id="ARBA00049551"/>
    </source>
</evidence>
<keyword evidence="8 17" id="KW-0999">Mitochondrion inner membrane</keyword>
<feature type="transmembrane region" description="Helical" evidence="17">
    <location>
        <begin position="91"/>
        <end position="110"/>
    </location>
</feature>
<dbReference type="PANTHER" id="PTHR46552:SF1">
    <property type="entry name" value="NADH-UBIQUINONE OXIDOREDUCTASE CHAIN 2"/>
    <property type="match status" value="1"/>
</dbReference>
<evidence type="ECO:0000313" key="19">
    <source>
        <dbReference type="EMBL" id="AOR87125.1"/>
    </source>
</evidence>
<evidence type="ECO:0000256" key="5">
    <source>
        <dbReference type="ARBA" id="ARBA00022448"/>
    </source>
</evidence>
<comment type="function">
    <text evidence="17">Core subunit of the mitochondrial membrane respiratory chain NADH dehydrogenase (Complex I) which catalyzes electron transfer from NADH through the respiratory chain, using ubiquinone as an electron acceptor. Essential for the catalytic activity and assembly of complex I.</text>
</comment>
<dbReference type="CTD" id="4536"/>
<keyword evidence="15 17" id="KW-0472">Membrane</keyword>
<feature type="transmembrane region" description="Helical" evidence="17">
    <location>
        <begin position="7"/>
        <end position="24"/>
    </location>
</feature>
<comment type="subcellular location">
    <subcellularLocation>
        <location evidence="1 17">Mitochondrion inner membrane</location>
        <topology evidence="1 17">Multi-pass membrane protein</topology>
    </subcellularLocation>
</comment>
<evidence type="ECO:0000256" key="8">
    <source>
        <dbReference type="ARBA" id="ARBA00022792"/>
    </source>
</evidence>
<feature type="transmembrane region" description="Helical" evidence="17">
    <location>
        <begin position="183"/>
        <end position="216"/>
    </location>
</feature>
<protein>
    <recommendedName>
        <fullName evidence="4 17">NADH-ubiquinone oxidoreductase chain 2</fullName>
        <ecNumber evidence="3 17">7.1.1.2</ecNumber>
    </recommendedName>
</protein>
<evidence type="ECO:0000256" key="13">
    <source>
        <dbReference type="ARBA" id="ARBA00023075"/>
    </source>
</evidence>
<keyword evidence="7 17" id="KW-0812">Transmembrane</keyword>
<dbReference type="AlphaFoldDB" id="A0A1C9UZC1"/>
<dbReference type="EMBL" id="KX752424">
    <property type="protein sequence ID" value="AOR87125.1"/>
    <property type="molecule type" value="Genomic_DNA"/>
</dbReference>
<dbReference type="InterPro" id="IPR001750">
    <property type="entry name" value="ND/Mrp_TM"/>
</dbReference>
<evidence type="ECO:0000259" key="18">
    <source>
        <dbReference type="Pfam" id="PF00361"/>
    </source>
</evidence>
<evidence type="ECO:0000256" key="10">
    <source>
        <dbReference type="ARBA" id="ARBA00022982"/>
    </source>
</evidence>
<reference evidence="19" key="1">
    <citation type="journal article" date="2016" name="Gene">
        <title>Syllidae mitochondrial gene order is unusually variable for Annelida.</title>
        <authorList>
            <person name="Aguado M.T."/>
            <person name="Richter S."/>
            <person name="Sontowski R."/>
            <person name="Golombek A."/>
            <person name="Struck T.H."/>
            <person name="Bleidorn C."/>
        </authorList>
    </citation>
    <scope>NUCLEOTIDE SEQUENCE</scope>
</reference>
<dbReference type="GeneID" id="29291483"/>
<comment type="catalytic activity">
    <reaction evidence="16 17">
        <text>a ubiquinone + NADH + 5 H(+)(in) = a ubiquinol + NAD(+) + 4 H(+)(out)</text>
        <dbReference type="Rhea" id="RHEA:29091"/>
        <dbReference type="Rhea" id="RHEA-COMP:9565"/>
        <dbReference type="Rhea" id="RHEA-COMP:9566"/>
        <dbReference type="ChEBI" id="CHEBI:15378"/>
        <dbReference type="ChEBI" id="CHEBI:16389"/>
        <dbReference type="ChEBI" id="CHEBI:17976"/>
        <dbReference type="ChEBI" id="CHEBI:57540"/>
        <dbReference type="ChEBI" id="CHEBI:57945"/>
        <dbReference type="EC" id="7.1.1.2"/>
    </reaction>
</comment>
<evidence type="ECO:0000256" key="6">
    <source>
        <dbReference type="ARBA" id="ARBA00022660"/>
    </source>
</evidence>
<dbReference type="InterPro" id="IPR050175">
    <property type="entry name" value="Complex_I_Subunit_2"/>
</dbReference>
<evidence type="ECO:0000256" key="4">
    <source>
        <dbReference type="ARBA" id="ARBA00021008"/>
    </source>
</evidence>
<keyword evidence="6 17" id="KW-0679">Respiratory chain</keyword>
<evidence type="ECO:0000256" key="2">
    <source>
        <dbReference type="ARBA" id="ARBA00007012"/>
    </source>
</evidence>
<gene>
    <name evidence="19" type="primary">ND2</name>
</gene>
<keyword evidence="14 17" id="KW-0496">Mitochondrion</keyword>
<keyword evidence="5" id="KW-0813">Transport</keyword>
<dbReference type="InterPro" id="IPR003917">
    <property type="entry name" value="NADH_UbQ_OxRdtase_chain2"/>
</dbReference>
<dbReference type="PANTHER" id="PTHR46552">
    <property type="entry name" value="NADH-UBIQUINONE OXIDOREDUCTASE CHAIN 2"/>
    <property type="match status" value="1"/>
</dbReference>
<dbReference type="GO" id="GO:0005743">
    <property type="term" value="C:mitochondrial inner membrane"/>
    <property type="evidence" value="ECO:0007669"/>
    <property type="project" value="UniProtKB-SubCell"/>
</dbReference>
<feature type="transmembrane region" description="Helical" evidence="17">
    <location>
        <begin position="131"/>
        <end position="163"/>
    </location>
</feature>